<evidence type="ECO:0000256" key="1">
    <source>
        <dbReference type="ARBA" id="ARBA00022475"/>
    </source>
</evidence>
<dbReference type="NCBIfam" id="TIGR04409">
    <property type="entry name" value="LptC_YrbK"/>
    <property type="match status" value="1"/>
</dbReference>
<dbReference type="Proteomes" id="UP000599578">
    <property type="component" value="Unassembled WGS sequence"/>
</dbReference>
<keyword evidence="4" id="KW-1133">Transmembrane helix</keyword>
<dbReference type="InterPro" id="IPR010664">
    <property type="entry name" value="LipoPS_assembly_LptC-rel"/>
</dbReference>
<keyword evidence="5" id="KW-0472">Membrane</keyword>
<organism evidence="6 7">
    <name type="scientific">Marinobacterium nitratireducens</name>
    <dbReference type="NCBI Taxonomy" id="518897"/>
    <lineage>
        <taxon>Bacteria</taxon>
        <taxon>Pseudomonadati</taxon>
        <taxon>Pseudomonadota</taxon>
        <taxon>Gammaproteobacteria</taxon>
        <taxon>Oceanospirillales</taxon>
        <taxon>Oceanospirillaceae</taxon>
        <taxon>Marinobacterium</taxon>
    </lineage>
</organism>
<dbReference type="RefSeq" id="WP_188860971.1">
    <property type="nucleotide sequence ID" value="NZ_BMLT01000006.1"/>
</dbReference>
<dbReference type="PANTHER" id="PTHR37481">
    <property type="entry name" value="LIPOPOLYSACCHARIDE EXPORT SYSTEM PROTEIN LPTC"/>
    <property type="match status" value="1"/>
</dbReference>
<evidence type="ECO:0000256" key="2">
    <source>
        <dbReference type="ARBA" id="ARBA00022519"/>
    </source>
</evidence>
<sequence>MLSSRSRLALATALLAPVLLYWGFDRGPSEPEVRALEGNVTNTDFYLRDARIQQFDADGRLHQQLQSPELEHYPEPGLLQASEPRIELARKGSEGRISIEAAEGMLMDSNERVDLSGDVRLHDETADGPGLRLETSSLTLLPQQQYAETDARVRILAPGGETRGRGMKAYLEERKVELLSEVEGRYEN</sequence>
<dbReference type="Pfam" id="PF06835">
    <property type="entry name" value="LptC"/>
    <property type="match status" value="1"/>
</dbReference>
<keyword evidence="3" id="KW-0812">Transmembrane</keyword>
<gene>
    <name evidence="6" type="primary">lptC</name>
    <name evidence="6" type="ORF">GCM10011348_25210</name>
</gene>
<dbReference type="InterPro" id="IPR026265">
    <property type="entry name" value="LptC"/>
</dbReference>
<dbReference type="Gene3D" id="2.60.450.10">
    <property type="entry name" value="Lipopolysaccharide (LPS) transport protein A like domain"/>
    <property type="match status" value="1"/>
</dbReference>
<name>A0A917ZIP5_9GAMM</name>
<dbReference type="AlphaFoldDB" id="A0A917ZIP5"/>
<dbReference type="GO" id="GO:0017089">
    <property type="term" value="F:glycolipid transfer activity"/>
    <property type="evidence" value="ECO:0007669"/>
    <property type="project" value="TreeGrafter"/>
</dbReference>
<dbReference type="GO" id="GO:0005886">
    <property type="term" value="C:plasma membrane"/>
    <property type="evidence" value="ECO:0007669"/>
    <property type="project" value="InterPro"/>
</dbReference>
<keyword evidence="7" id="KW-1185">Reference proteome</keyword>
<dbReference type="GO" id="GO:0015221">
    <property type="term" value="F:lipopolysaccharide transmembrane transporter activity"/>
    <property type="evidence" value="ECO:0007669"/>
    <property type="project" value="InterPro"/>
</dbReference>
<comment type="caution">
    <text evidence="6">The sequence shown here is derived from an EMBL/GenBank/DDBJ whole genome shotgun (WGS) entry which is preliminary data.</text>
</comment>
<dbReference type="PANTHER" id="PTHR37481:SF1">
    <property type="entry name" value="LIPOPOLYSACCHARIDE EXPORT SYSTEM PROTEIN LPTC"/>
    <property type="match status" value="1"/>
</dbReference>
<evidence type="ECO:0000313" key="6">
    <source>
        <dbReference type="EMBL" id="GGO82864.1"/>
    </source>
</evidence>
<dbReference type="EMBL" id="BMLT01000006">
    <property type="protein sequence ID" value="GGO82864.1"/>
    <property type="molecule type" value="Genomic_DNA"/>
</dbReference>
<accession>A0A917ZIP5</accession>
<evidence type="ECO:0000256" key="4">
    <source>
        <dbReference type="ARBA" id="ARBA00022989"/>
    </source>
</evidence>
<evidence type="ECO:0000256" key="5">
    <source>
        <dbReference type="ARBA" id="ARBA00023136"/>
    </source>
</evidence>
<dbReference type="GO" id="GO:0030288">
    <property type="term" value="C:outer membrane-bounded periplasmic space"/>
    <property type="evidence" value="ECO:0007669"/>
    <property type="project" value="TreeGrafter"/>
</dbReference>
<evidence type="ECO:0000256" key="3">
    <source>
        <dbReference type="ARBA" id="ARBA00022692"/>
    </source>
</evidence>
<evidence type="ECO:0000313" key="7">
    <source>
        <dbReference type="Proteomes" id="UP000599578"/>
    </source>
</evidence>
<proteinExistence type="predicted"/>
<keyword evidence="2" id="KW-0997">Cell inner membrane</keyword>
<dbReference type="InterPro" id="IPR052363">
    <property type="entry name" value="LPS_export_LptC"/>
</dbReference>
<protein>
    <submittedName>
        <fullName evidence="6">Lipopolysaccharide export system protein LptC</fullName>
    </submittedName>
</protein>
<keyword evidence="1" id="KW-1003">Cell membrane</keyword>
<reference evidence="6 7" key="1">
    <citation type="journal article" date="2014" name="Int. J. Syst. Evol. Microbiol.">
        <title>Complete genome sequence of Corynebacterium casei LMG S-19264T (=DSM 44701T), isolated from a smear-ripened cheese.</title>
        <authorList>
            <consortium name="US DOE Joint Genome Institute (JGI-PGF)"/>
            <person name="Walter F."/>
            <person name="Albersmeier A."/>
            <person name="Kalinowski J."/>
            <person name="Ruckert C."/>
        </authorList>
    </citation>
    <scope>NUCLEOTIDE SEQUENCE [LARGE SCALE GENOMIC DNA]</scope>
    <source>
        <strain evidence="6 7">CGMCC 1.7286</strain>
    </source>
</reference>